<keyword evidence="1" id="KW-0812">Transmembrane</keyword>
<keyword evidence="1" id="KW-0472">Membrane</keyword>
<keyword evidence="3" id="KW-1185">Reference proteome</keyword>
<feature type="transmembrane region" description="Helical" evidence="1">
    <location>
        <begin position="247"/>
        <end position="265"/>
    </location>
</feature>
<dbReference type="AlphaFoldDB" id="A0A3S9MUH9"/>
<name>A0A3S9MUH9_9FLAO</name>
<dbReference type="EMBL" id="CP034549">
    <property type="protein sequence ID" value="AZQ42835.1"/>
    <property type="molecule type" value="Genomic_DNA"/>
</dbReference>
<dbReference type="GO" id="GO:0016702">
    <property type="term" value="F:oxidoreductase activity, acting on single donors with incorporation of molecular oxygen, incorporation of two atoms of oxygen"/>
    <property type="evidence" value="ECO:0007669"/>
    <property type="project" value="InterPro"/>
</dbReference>
<gene>
    <name evidence="2" type="ORF">EJ995_00755</name>
</gene>
<dbReference type="Proteomes" id="UP000279600">
    <property type="component" value="Chromosome"/>
</dbReference>
<feature type="transmembrane region" description="Helical" evidence="1">
    <location>
        <begin position="161"/>
        <end position="181"/>
    </location>
</feature>
<evidence type="ECO:0008006" key="4">
    <source>
        <dbReference type="Google" id="ProtNLM"/>
    </source>
</evidence>
<keyword evidence="1" id="KW-1133">Transmembrane helix</keyword>
<feature type="transmembrane region" description="Helical" evidence="1">
    <location>
        <begin position="33"/>
        <end position="55"/>
    </location>
</feature>
<dbReference type="InterPro" id="IPR022270">
    <property type="entry name" value="Blh_diox"/>
</dbReference>
<dbReference type="KEGG" id="noj:EJ995_00755"/>
<dbReference type="NCBIfam" id="TIGR03753">
    <property type="entry name" value="blh_monoox"/>
    <property type="match status" value="1"/>
</dbReference>
<feature type="transmembrane region" description="Helical" evidence="1">
    <location>
        <begin position="67"/>
        <end position="85"/>
    </location>
</feature>
<evidence type="ECO:0000313" key="3">
    <source>
        <dbReference type="Proteomes" id="UP000279600"/>
    </source>
</evidence>
<accession>A0A3S9MUH9</accession>
<proteinExistence type="predicted"/>
<feature type="transmembrane region" description="Helical" evidence="1">
    <location>
        <begin position="271"/>
        <end position="292"/>
    </location>
</feature>
<protein>
    <recommendedName>
        <fullName evidence="4">Beta-carotene 15,15'-dioxygenase</fullName>
    </recommendedName>
</protein>
<dbReference type="OrthoDB" id="945227at2"/>
<sequence length="307" mass="34999">MLKTKPLILYITLIAITLGGFFIGRVGLVNDRFLSIFLMILVATLGLIHGANDYFILRSAGKFQIKLVSFISIYIAAGAAIALLFWGLPWVALNVFVLVSAYHFGEEHLHHWMPVKGWSGNLLAFFYGLSVFAILFIANIQELQQVLSTTIFDPTLIEWNYLALIPFLVIQAIVSFGNMILRRIKVYQFLILQLSLLVLYLFFTVFDLLQGFAFYFVFWHSVPSIISQLDDLKLKRLEGFMTYIKKALPFYLVSIAGIVMLYLLMGDTITQLSLVIILSAATTIPHVLLFAWQRNQNPDNHWERPPV</sequence>
<evidence type="ECO:0000313" key="2">
    <source>
        <dbReference type="EMBL" id="AZQ42835.1"/>
    </source>
</evidence>
<dbReference type="Pfam" id="PF15461">
    <property type="entry name" value="BCD"/>
    <property type="match status" value="1"/>
</dbReference>
<organism evidence="2 3">
    <name type="scientific">Nonlabens ponticola</name>
    <dbReference type="NCBI Taxonomy" id="2496866"/>
    <lineage>
        <taxon>Bacteria</taxon>
        <taxon>Pseudomonadati</taxon>
        <taxon>Bacteroidota</taxon>
        <taxon>Flavobacteriia</taxon>
        <taxon>Flavobacteriales</taxon>
        <taxon>Flavobacteriaceae</taxon>
        <taxon>Nonlabens</taxon>
    </lineage>
</organism>
<evidence type="ECO:0000256" key="1">
    <source>
        <dbReference type="SAM" id="Phobius"/>
    </source>
</evidence>
<reference evidence="2 3" key="1">
    <citation type="submission" date="2018-12" db="EMBL/GenBank/DDBJ databases">
        <title>Complete genome of Nonlabens sp. MJ115.</title>
        <authorList>
            <person name="Choi H.S."/>
            <person name="Jung J."/>
        </authorList>
    </citation>
    <scope>NUCLEOTIDE SEQUENCE [LARGE SCALE GENOMIC DNA]</scope>
    <source>
        <strain evidence="2 3">MJ115</strain>
    </source>
</reference>
<feature type="transmembrane region" description="Helical" evidence="1">
    <location>
        <begin position="7"/>
        <end position="27"/>
    </location>
</feature>
<feature type="transmembrane region" description="Helical" evidence="1">
    <location>
        <begin position="121"/>
        <end position="141"/>
    </location>
</feature>